<dbReference type="GO" id="GO:0003824">
    <property type="term" value="F:catalytic activity"/>
    <property type="evidence" value="ECO:0007669"/>
    <property type="project" value="InterPro"/>
</dbReference>
<dbReference type="SFLD" id="SFLDS00029">
    <property type="entry name" value="Radical_SAM"/>
    <property type="match status" value="1"/>
</dbReference>
<feature type="domain" description="Radical SAM core" evidence="7">
    <location>
        <begin position="10"/>
        <end position="240"/>
    </location>
</feature>
<comment type="cofactor">
    <cofactor evidence="1">
        <name>[4Fe-4S] cluster</name>
        <dbReference type="ChEBI" id="CHEBI:49883"/>
    </cofactor>
</comment>
<dbReference type="PROSITE" id="PS51918">
    <property type="entry name" value="RADICAL_SAM"/>
    <property type="match status" value="1"/>
</dbReference>
<dbReference type="GO" id="GO:0046872">
    <property type="term" value="F:metal ion binding"/>
    <property type="evidence" value="ECO:0007669"/>
    <property type="project" value="UniProtKB-KW"/>
</dbReference>
<accession>A0AB33HNZ8</accession>
<evidence type="ECO:0000256" key="1">
    <source>
        <dbReference type="ARBA" id="ARBA00001966"/>
    </source>
</evidence>
<evidence type="ECO:0000256" key="2">
    <source>
        <dbReference type="ARBA" id="ARBA00022485"/>
    </source>
</evidence>
<evidence type="ECO:0000256" key="4">
    <source>
        <dbReference type="ARBA" id="ARBA00022723"/>
    </source>
</evidence>
<dbReference type="Gene3D" id="3.20.20.70">
    <property type="entry name" value="Aldolase class I"/>
    <property type="match status" value="1"/>
</dbReference>
<evidence type="ECO:0000256" key="6">
    <source>
        <dbReference type="ARBA" id="ARBA00023014"/>
    </source>
</evidence>
<gene>
    <name evidence="8" type="ORF">DEHALATV1_0207</name>
</gene>
<evidence type="ECO:0000259" key="7">
    <source>
        <dbReference type="PROSITE" id="PS51918"/>
    </source>
</evidence>
<evidence type="ECO:0000313" key="9">
    <source>
        <dbReference type="Proteomes" id="UP000218257"/>
    </source>
</evidence>
<reference evidence="8 9" key="1">
    <citation type="journal article" date="2017" name="Sci. Rep.">
        <title>Isolation and genomic characterization of a Dehalococcoides strain suggests genomic rearrangement during culture.</title>
        <authorList>
            <person name="Yohda M."/>
            <person name="Ikegami K."/>
            <person name="Aita Y."/>
            <person name="Kitajima M."/>
            <person name="Takechi A."/>
            <person name="Iwamoto M."/>
            <person name="Fukuda T."/>
            <person name="Tamura N."/>
            <person name="Shibasaki J."/>
            <person name="Koike S."/>
            <person name="Komatsu D."/>
            <person name="Miyagi S."/>
            <person name="Nishimura M."/>
            <person name="Uchino Y."/>
            <person name="Shiroma A."/>
            <person name="Shimoji M."/>
            <person name="Tamotsu H."/>
            <person name="Ashimine N."/>
            <person name="Shinzato M."/>
            <person name="Ohki S."/>
            <person name="Nakano K."/>
            <person name="Teruya K."/>
            <person name="Satou K."/>
            <person name="Hirano T."/>
            <person name="Yagi O."/>
        </authorList>
    </citation>
    <scope>NUCLEOTIDE SEQUENCE [LARGE SCALE GENOMIC DNA]</scope>
    <source>
        <strain evidence="8 9">UCH-ATV1</strain>
    </source>
</reference>
<dbReference type="SUPFAM" id="SSF102114">
    <property type="entry name" value="Radical SAM enzymes"/>
    <property type="match status" value="1"/>
</dbReference>
<proteinExistence type="predicted"/>
<dbReference type="CDD" id="cd01335">
    <property type="entry name" value="Radical_SAM"/>
    <property type="match status" value="1"/>
</dbReference>
<organism evidence="8 9">
    <name type="scientific">Dehalococcoides mccartyi</name>
    <dbReference type="NCBI Taxonomy" id="61435"/>
    <lineage>
        <taxon>Bacteria</taxon>
        <taxon>Bacillati</taxon>
        <taxon>Chloroflexota</taxon>
        <taxon>Dehalococcoidia</taxon>
        <taxon>Dehalococcoidales</taxon>
        <taxon>Dehalococcoidaceae</taxon>
        <taxon>Dehalococcoides</taxon>
    </lineage>
</organism>
<dbReference type="InterPro" id="IPR034457">
    <property type="entry name" value="Organic_radical-activating"/>
</dbReference>
<keyword evidence="5" id="KW-0408">Iron</keyword>
<keyword evidence="2" id="KW-0004">4Fe-4S</keyword>
<dbReference type="Pfam" id="PF04055">
    <property type="entry name" value="Radical_SAM"/>
    <property type="match status" value="1"/>
</dbReference>
<evidence type="ECO:0000256" key="5">
    <source>
        <dbReference type="ARBA" id="ARBA00023004"/>
    </source>
</evidence>
<dbReference type="Proteomes" id="UP000218257">
    <property type="component" value="Chromosome"/>
</dbReference>
<dbReference type="PANTHER" id="PTHR30352">
    <property type="entry name" value="PYRUVATE FORMATE-LYASE-ACTIVATING ENZYME"/>
    <property type="match status" value="1"/>
</dbReference>
<dbReference type="PANTHER" id="PTHR30352:SF5">
    <property type="entry name" value="PYRUVATE FORMATE-LYASE 1-ACTIVATING ENZYME"/>
    <property type="match status" value="1"/>
</dbReference>
<dbReference type="InterPro" id="IPR058240">
    <property type="entry name" value="rSAM_sf"/>
</dbReference>
<dbReference type="GO" id="GO:0051539">
    <property type="term" value="F:4 iron, 4 sulfur cluster binding"/>
    <property type="evidence" value="ECO:0007669"/>
    <property type="project" value="UniProtKB-KW"/>
</dbReference>
<dbReference type="EMBL" id="AP017649">
    <property type="protein sequence ID" value="BAZ96835.1"/>
    <property type="molecule type" value="Genomic_DNA"/>
</dbReference>
<protein>
    <submittedName>
        <fullName evidence="8">Radical SAM domain-containing protein</fullName>
    </submittedName>
</protein>
<evidence type="ECO:0000313" key="8">
    <source>
        <dbReference type="EMBL" id="BAZ96835.1"/>
    </source>
</evidence>
<keyword evidence="4" id="KW-0479">Metal-binding</keyword>
<keyword evidence="3" id="KW-0949">S-adenosyl-L-methionine</keyword>
<dbReference type="AlphaFoldDB" id="A0AB33HNZ8"/>
<dbReference type="InterPro" id="IPR007197">
    <property type="entry name" value="rSAM"/>
</dbReference>
<evidence type="ECO:0000256" key="3">
    <source>
        <dbReference type="ARBA" id="ARBA00022691"/>
    </source>
</evidence>
<name>A0AB33HNZ8_9CHLR</name>
<sequence length="249" mass="28340">MMKTNIYHITYTPTTGSVSLRFWGCNMSCHGCLCKEGIYDHLLKENRLGNPPQTENAFKPRRLLELDEVLARLDELKPQKVFLTGEEASLDPNYAAITQAFHDRYGCENVLYTNGFKMPALGDTDAVEVGIKAISEELHQWYTERSVEPIKQNFIRYAHSEVKLTAASILIPGLVEIEEIERIARFIAVINPDIPYFVLPYFPAGNNSWRKTSPYEVAEAVKRVSRYLTNVSGCQGVEQEILHEVERVV</sequence>
<dbReference type="InterPro" id="IPR013785">
    <property type="entry name" value="Aldolase_TIM"/>
</dbReference>
<keyword evidence="6" id="KW-0411">Iron-sulfur</keyword>